<dbReference type="KEGG" id="smic:SmB9_02520"/>
<accession>A0AAD1FZH4</accession>
<evidence type="ECO:0008006" key="6">
    <source>
        <dbReference type="Google" id="ProtNLM"/>
    </source>
</evidence>
<feature type="signal peptide" evidence="1">
    <location>
        <begin position="1"/>
        <end position="24"/>
    </location>
</feature>
<dbReference type="RefSeq" id="WP_121050627.1">
    <property type="nucleotide sequence ID" value="NZ_AP018711.1"/>
</dbReference>
<evidence type="ECO:0000313" key="2">
    <source>
        <dbReference type="EMBL" id="BBE32594.1"/>
    </source>
</evidence>
<reference evidence="3 5" key="2">
    <citation type="submission" date="2018-10" db="EMBL/GenBank/DDBJ databases">
        <title>Genomic Encyclopedia of Type Strains, Phase IV (KMG-IV): sequencing the most valuable type-strain genomes for metagenomic binning, comparative biology and taxonomic classification.</title>
        <authorList>
            <person name="Goeker M."/>
        </authorList>
    </citation>
    <scope>NUCLEOTIDE SEQUENCE [LARGE SCALE GENOMIC DNA]</scope>
    <source>
        <strain evidence="3 5">DSM 19791</strain>
    </source>
</reference>
<evidence type="ECO:0000313" key="3">
    <source>
        <dbReference type="EMBL" id="RKS88840.1"/>
    </source>
</evidence>
<feature type="chain" id="PRO_5041999642" description="Secreted protein" evidence="1">
    <location>
        <begin position="25"/>
        <end position="335"/>
    </location>
</feature>
<dbReference type="Proteomes" id="UP000276029">
    <property type="component" value="Unassembled WGS sequence"/>
</dbReference>
<organism evidence="2 4">
    <name type="scientific">Sphingosinicella microcystinivorans</name>
    <dbReference type="NCBI Taxonomy" id="335406"/>
    <lineage>
        <taxon>Bacteria</taxon>
        <taxon>Pseudomonadati</taxon>
        <taxon>Pseudomonadota</taxon>
        <taxon>Alphaproteobacteria</taxon>
        <taxon>Sphingomonadales</taxon>
        <taxon>Sphingosinicellaceae</taxon>
        <taxon>Sphingosinicella</taxon>
    </lineage>
</organism>
<dbReference type="Pfam" id="PF20311">
    <property type="entry name" value="DUF6607"/>
    <property type="match status" value="1"/>
</dbReference>
<dbReference type="EMBL" id="RBWX01000008">
    <property type="protein sequence ID" value="RKS88840.1"/>
    <property type="molecule type" value="Genomic_DNA"/>
</dbReference>
<dbReference type="InterPro" id="IPR046715">
    <property type="entry name" value="DUF6607"/>
</dbReference>
<evidence type="ECO:0000313" key="5">
    <source>
        <dbReference type="Proteomes" id="UP000276029"/>
    </source>
</evidence>
<reference evidence="2 4" key="1">
    <citation type="submission" date="2018-06" db="EMBL/GenBank/DDBJ databases">
        <title>Complete Genome Sequence of the Microcystin-Degrading Bacterium Sphingosinicella microcystinivorans Strain B-9.</title>
        <authorList>
            <person name="Jin H."/>
            <person name="Nishizawa T."/>
            <person name="Guo Y."/>
            <person name="Nishizawa A."/>
            <person name="Park H."/>
            <person name="Kato H."/>
            <person name="Tsuji K."/>
            <person name="Harada K."/>
        </authorList>
    </citation>
    <scope>NUCLEOTIDE SEQUENCE [LARGE SCALE GENOMIC DNA]</scope>
    <source>
        <strain evidence="2 4">B9</strain>
    </source>
</reference>
<dbReference type="AlphaFoldDB" id="A0AAD1FZH4"/>
<evidence type="ECO:0000256" key="1">
    <source>
        <dbReference type="SAM" id="SignalP"/>
    </source>
</evidence>
<dbReference type="Proteomes" id="UP000275727">
    <property type="component" value="Chromosome"/>
</dbReference>
<sequence>MKPIYQTLGASLFALAIAVSPALADRPVAERTTAAEKASFDADRADILAMAGNYRVRFNMQESTPWTADYTPIEPKRSGGHEVVRVIEDTGRRIVLQHLLVVEDDNDKPYVIKHWRQDWDYEPAKVLVYAGDGNWVWEDVPERMRAGRWSQTVWQVDDSPRYAGWGQWETQAGIRRWRSNWTWRPLARRDAVRNPVYDRYFSINRHQPTPTGWIHWQDNTKMAEENGKLRPIVQEYVLNTYTKFDGYNVKAADDYWTKTKAYWAAVRGIWDEVAAKRGGIHIAEKADTGTIISGRLLEIGDDVNSGKLKDAAAIGEARKLITEATAEPPRVAIRQ</sequence>
<proteinExistence type="predicted"/>
<protein>
    <recommendedName>
        <fullName evidence="6">Secreted protein</fullName>
    </recommendedName>
</protein>
<dbReference type="EMBL" id="AP018711">
    <property type="protein sequence ID" value="BBE32594.1"/>
    <property type="molecule type" value="Genomic_DNA"/>
</dbReference>
<gene>
    <name evidence="3" type="ORF">DFR51_2051</name>
    <name evidence="2" type="ORF">SmB9_02520</name>
</gene>
<keyword evidence="1" id="KW-0732">Signal</keyword>
<keyword evidence="5" id="KW-1185">Reference proteome</keyword>
<evidence type="ECO:0000313" key="4">
    <source>
        <dbReference type="Proteomes" id="UP000275727"/>
    </source>
</evidence>
<name>A0AAD1FZH4_SPHMI</name>